<name>A0ABU4RU18_9GAMM</name>
<evidence type="ECO:0000256" key="1">
    <source>
        <dbReference type="ARBA" id="ARBA00004651"/>
    </source>
</evidence>
<proteinExistence type="predicted"/>
<keyword evidence="6 7" id="KW-0472">Membrane</keyword>
<keyword evidence="4 7" id="KW-0812">Transmembrane</keyword>
<evidence type="ECO:0000256" key="5">
    <source>
        <dbReference type="ARBA" id="ARBA00022989"/>
    </source>
</evidence>
<feature type="transmembrane region" description="Helical" evidence="7">
    <location>
        <begin position="66"/>
        <end position="82"/>
    </location>
</feature>
<evidence type="ECO:0000256" key="4">
    <source>
        <dbReference type="ARBA" id="ARBA00022692"/>
    </source>
</evidence>
<comment type="caution">
    <text evidence="8">The sequence shown here is derived from an EMBL/GenBank/DDBJ whole genome shotgun (WGS) entry which is preliminary data.</text>
</comment>
<keyword evidence="2" id="KW-1003">Cell membrane</keyword>
<feature type="transmembrane region" description="Helical" evidence="7">
    <location>
        <begin position="148"/>
        <end position="166"/>
    </location>
</feature>
<dbReference type="PANTHER" id="PTHR22926:SF3">
    <property type="entry name" value="UNDECAPRENYL-PHOSPHATE ALPHA-N-ACETYLGLUCOSAMINYL 1-PHOSPHATE TRANSFERASE"/>
    <property type="match status" value="1"/>
</dbReference>
<dbReference type="InterPro" id="IPR000715">
    <property type="entry name" value="Glycosyl_transferase_4"/>
</dbReference>
<comment type="subcellular location">
    <subcellularLocation>
        <location evidence="1">Cell membrane</location>
        <topology evidence="1">Multi-pass membrane protein</topology>
    </subcellularLocation>
</comment>
<dbReference type="CDD" id="cd06854">
    <property type="entry name" value="GT_WbpL_WbcO_like"/>
    <property type="match status" value="1"/>
</dbReference>
<feature type="transmembrane region" description="Helical" evidence="7">
    <location>
        <begin position="117"/>
        <end position="136"/>
    </location>
</feature>
<evidence type="ECO:0000256" key="2">
    <source>
        <dbReference type="ARBA" id="ARBA00022475"/>
    </source>
</evidence>
<accession>A0ABU4RU18</accession>
<organism evidence="8 9">
    <name type="scientific">Gilvimarinus gilvus</name>
    <dbReference type="NCBI Taxonomy" id="3058038"/>
    <lineage>
        <taxon>Bacteria</taxon>
        <taxon>Pseudomonadati</taxon>
        <taxon>Pseudomonadota</taxon>
        <taxon>Gammaproteobacteria</taxon>
        <taxon>Cellvibrionales</taxon>
        <taxon>Cellvibrionaceae</taxon>
        <taxon>Gilvimarinus</taxon>
    </lineage>
</organism>
<evidence type="ECO:0000256" key="3">
    <source>
        <dbReference type="ARBA" id="ARBA00022679"/>
    </source>
</evidence>
<feature type="transmembrane region" description="Helical" evidence="7">
    <location>
        <begin position="94"/>
        <end position="111"/>
    </location>
</feature>
<dbReference type="RefSeq" id="WP_302721230.1">
    <property type="nucleotide sequence ID" value="NZ_JAULRU010000264.1"/>
</dbReference>
<feature type="transmembrane region" description="Helical" evidence="7">
    <location>
        <begin position="203"/>
        <end position="219"/>
    </location>
</feature>
<reference evidence="8 9" key="1">
    <citation type="submission" date="2023-11" db="EMBL/GenBank/DDBJ databases">
        <title>Gilvimarinus fulvus sp. nov., isolated from the surface of Kelp.</title>
        <authorList>
            <person name="Sun Y.Y."/>
            <person name="Gong Y."/>
            <person name="Du Z.J."/>
        </authorList>
    </citation>
    <scope>NUCLEOTIDE SEQUENCE [LARGE SCALE GENOMIC DNA]</scope>
    <source>
        <strain evidence="8 9">SDUM040013</strain>
    </source>
</reference>
<evidence type="ECO:0000313" key="9">
    <source>
        <dbReference type="Proteomes" id="UP001273505"/>
    </source>
</evidence>
<dbReference type="PANTHER" id="PTHR22926">
    <property type="entry name" value="PHOSPHO-N-ACETYLMURAMOYL-PENTAPEPTIDE-TRANSFERASE"/>
    <property type="match status" value="1"/>
</dbReference>
<feature type="transmembrane region" description="Helical" evidence="7">
    <location>
        <begin position="306"/>
        <end position="324"/>
    </location>
</feature>
<gene>
    <name evidence="8" type="ORF">SCD92_03375</name>
</gene>
<keyword evidence="9" id="KW-1185">Reference proteome</keyword>
<feature type="transmembrane region" description="Helical" evidence="7">
    <location>
        <begin position="172"/>
        <end position="191"/>
    </location>
</feature>
<dbReference type="Pfam" id="PF00953">
    <property type="entry name" value="Glycos_transf_4"/>
    <property type="match status" value="1"/>
</dbReference>
<keyword evidence="3" id="KW-0808">Transferase</keyword>
<evidence type="ECO:0000256" key="6">
    <source>
        <dbReference type="ARBA" id="ARBA00023136"/>
    </source>
</evidence>
<feature type="transmembrane region" description="Helical" evidence="7">
    <location>
        <begin position="225"/>
        <end position="245"/>
    </location>
</feature>
<dbReference type="Proteomes" id="UP001273505">
    <property type="component" value="Unassembled WGS sequence"/>
</dbReference>
<evidence type="ECO:0000313" key="8">
    <source>
        <dbReference type="EMBL" id="MDX6848385.1"/>
    </source>
</evidence>
<feature type="transmembrane region" description="Helical" evidence="7">
    <location>
        <begin position="6"/>
        <end position="28"/>
    </location>
</feature>
<sequence length="333" mass="36297">MWYLLSGFLFGVTLTAVAMLVVNRLNILDVPGERSSHTAVTPRGGGLSIVLVAIIGGVFLLPVQQAWPLLLSSLMIGLVGFYDDYKQASRRLRLAVQLAAAILVTLVFYPATLSLEVFQLSGPLLLLLLILWYIWCTNLYNFMDGINGLAGIEAVSVSLAMTFLLGSVSAGWSMYFLLLTGASLGFLVWNFPNAKIFMGDTGSAFLGALFAGFSVYCVASENVQQFWALVIMLGVFVADSTCTLLRRLIQRQRIFDAHRTHAYQYASRILKSHTKVTLVILTINMLWLLPWAMAVVAGAVSGAKGLLIAYTPLVSIALMLKAGTPEKMQKSTT</sequence>
<protein>
    <submittedName>
        <fullName evidence="8">Glycosyltransferase family 4 protein</fullName>
    </submittedName>
</protein>
<keyword evidence="5 7" id="KW-1133">Transmembrane helix</keyword>
<evidence type="ECO:0000256" key="7">
    <source>
        <dbReference type="SAM" id="Phobius"/>
    </source>
</evidence>
<feature type="transmembrane region" description="Helical" evidence="7">
    <location>
        <begin position="40"/>
        <end position="60"/>
    </location>
</feature>
<feature type="transmembrane region" description="Helical" evidence="7">
    <location>
        <begin position="276"/>
        <end position="300"/>
    </location>
</feature>
<dbReference type="EMBL" id="JAXAFO010000004">
    <property type="protein sequence ID" value="MDX6848385.1"/>
    <property type="molecule type" value="Genomic_DNA"/>
</dbReference>